<comment type="caution">
    <text evidence="1">The sequence shown here is derived from an EMBL/GenBank/DDBJ whole genome shotgun (WGS) entry which is preliminary data.</text>
</comment>
<protein>
    <submittedName>
        <fullName evidence="1">Uncharacterized protein</fullName>
    </submittedName>
</protein>
<dbReference type="Proteomes" id="UP000324222">
    <property type="component" value="Unassembled WGS sequence"/>
</dbReference>
<evidence type="ECO:0000313" key="2">
    <source>
        <dbReference type="Proteomes" id="UP000324222"/>
    </source>
</evidence>
<organism evidence="1 2">
    <name type="scientific">Portunus trituberculatus</name>
    <name type="common">Swimming crab</name>
    <name type="synonym">Neptunus trituberculatus</name>
    <dbReference type="NCBI Taxonomy" id="210409"/>
    <lineage>
        <taxon>Eukaryota</taxon>
        <taxon>Metazoa</taxon>
        <taxon>Ecdysozoa</taxon>
        <taxon>Arthropoda</taxon>
        <taxon>Crustacea</taxon>
        <taxon>Multicrustacea</taxon>
        <taxon>Malacostraca</taxon>
        <taxon>Eumalacostraca</taxon>
        <taxon>Eucarida</taxon>
        <taxon>Decapoda</taxon>
        <taxon>Pleocyemata</taxon>
        <taxon>Brachyura</taxon>
        <taxon>Eubrachyura</taxon>
        <taxon>Portunoidea</taxon>
        <taxon>Portunidae</taxon>
        <taxon>Portuninae</taxon>
        <taxon>Portunus</taxon>
    </lineage>
</organism>
<proteinExistence type="predicted"/>
<dbReference type="AlphaFoldDB" id="A0A5B7CRF4"/>
<accession>A0A5B7CRF4</accession>
<name>A0A5B7CRF4_PORTR</name>
<evidence type="ECO:0000313" key="1">
    <source>
        <dbReference type="EMBL" id="MPC12030.1"/>
    </source>
</evidence>
<dbReference type="EMBL" id="VSRR010000194">
    <property type="protein sequence ID" value="MPC12030.1"/>
    <property type="molecule type" value="Genomic_DNA"/>
</dbReference>
<keyword evidence="2" id="KW-1185">Reference proteome</keyword>
<sequence>MLRISQPIFSGCREYLSGGCLLRHGRAGRGALDYLLSSGARLKGPCSDYNTTEAELELNHDKLCIHLHLAYQHLNTSAHQHNLLTSFHSTLPILPTITSTPLLLTHTNTLIS</sequence>
<gene>
    <name evidence="1" type="ORF">E2C01_004706</name>
</gene>
<reference evidence="1 2" key="1">
    <citation type="submission" date="2019-05" db="EMBL/GenBank/DDBJ databases">
        <title>Another draft genome of Portunus trituberculatus and its Hox gene families provides insights of decapod evolution.</title>
        <authorList>
            <person name="Jeong J.-H."/>
            <person name="Song I."/>
            <person name="Kim S."/>
            <person name="Choi T."/>
            <person name="Kim D."/>
            <person name="Ryu S."/>
            <person name="Kim W."/>
        </authorList>
    </citation>
    <scope>NUCLEOTIDE SEQUENCE [LARGE SCALE GENOMIC DNA]</scope>
    <source>
        <tissue evidence="1">Muscle</tissue>
    </source>
</reference>